<dbReference type="Pfam" id="PF23247">
    <property type="entry name" value="LRR_RPS2"/>
    <property type="match status" value="1"/>
</dbReference>
<dbReference type="Gene3D" id="3.40.1340.10">
    <property type="entry name" value="RNA polymerase, Rpb5, N-terminal domain"/>
    <property type="match status" value="1"/>
</dbReference>
<evidence type="ECO:0000256" key="1">
    <source>
        <dbReference type="ARBA" id="ARBA00004123"/>
    </source>
</evidence>
<feature type="domain" description="NB-ARC" evidence="8">
    <location>
        <begin position="230"/>
        <end position="401"/>
    </location>
</feature>
<dbReference type="SUPFAM" id="SSF52058">
    <property type="entry name" value="L domain-like"/>
    <property type="match status" value="2"/>
</dbReference>
<name>A0A438GDI9_VITVI</name>
<dbReference type="InterPro" id="IPR057135">
    <property type="entry name" value="At4g27190-like_LRR"/>
</dbReference>
<feature type="domain" description="Disease resistance N-terminal" evidence="11">
    <location>
        <begin position="73"/>
        <end position="147"/>
    </location>
</feature>
<dbReference type="Gene3D" id="1.10.10.10">
    <property type="entry name" value="Winged helix-like DNA-binding domain superfamily/Winged helix DNA-binding domain"/>
    <property type="match status" value="1"/>
</dbReference>
<dbReference type="Pfam" id="PF25019">
    <property type="entry name" value="LRR_R13L1-DRL21"/>
    <property type="match status" value="1"/>
</dbReference>
<evidence type="ECO:0000256" key="7">
    <source>
        <dbReference type="ARBA" id="ARBA00025765"/>
    </source>
</evidence>
<accession>A0A438GDI9</accession>
<protein>
    <submittedName>
        <fullName evidence="15">Putative disease resistance RPP13-like protein 1</fullName>
    </submittedName>
</protein>
<keyword evidence="4" id="KW-0547">Nucleotide-binding</keyword>
<dbReference type="InterPro" id="IPR035913">
    <property type="entry name" value="RPB5-like_sf"/>
</dbReference>
<evidence type="ECO:0000256" key="5">
    <source>
        <dbReference type="ARBA" id="ARBA00022821"/>
    </source>
</evidence>
<feature type="domain" description="Disease resistance protein winged helix" evidence="13">
    <location>
        <begin position="486"/>
        <end position="553"/>
    </location>
</feature>
<evidence type="ECO:0000256" key="2">
    <source>
        <dbReference type="ARBA" id="ARBA00022614"/>
    </source>
</evidence>
<dbReference type="Pfam" id="PF00931">
    <property type="entry name" value="NB-ARC"/>
    <property type="match status" value="1"/>
</dbReference>
<dbReference type="GO" id="GO:0006351">
    <property type="term" value="P:DNA-templated transcription"/>
    <property type="evidence" value="ECO:0007669"/>
    <property type="project" value="InterPro"/>
</dbReference>
<evidence type="ECO:0000313" key="16">
    <source>
        <dbReference type="Proteomes" id="UP000288805"/>
    </source>
</evidence>
<dbReference type="Pfam" id="PF01191">
    <property type="entry name" value="RNA_pol_Rpb5_C"/>
    <property type="match status" value="1"/>
</dbReference>
<dbReference type="InterPro" id="IPR036388">
    <property type="entry name" value="WH-like_DNA-bd_sf"/>
</dbReference>
<dbReference type="InterPro" id="IPR056789">
    <property type="entry name" value="LRR_R13L1-DRL21"/>
</dbReference>
<dbReference type="InterPro" id="IPR002182">
    <property type="entry name" value="NB-ARC"/>
</dbReference>
<organism evidence="15 16">
    <name type="scientific">Vitis vinifera</name>
    <name type="common">Grape</name>
    <dbReference type="NCBI Taxonomy" id="29760"/>
    <lineage>
        <taxon>Eukaryota</taxon>
        <taxon>Viridiplantae</taxon>
        <taxon>Streptophyta</taxon>
        <taxon>Embryophyta</taxon>
        <taxon>Tracheophyta</taxon>
        <taxon>Spermatophyta</taxon>
        <taxon>Magnoliopsida</taxon>
        <taxon>eudicotyledons</taxon>
        <taxon>Gunneridae</taxon>
        <taxon>Pentapetalae</taxon>
        <taxon>rosids</taxon>
        <taxon>Vitales</taxon>
        <taxon>Vitaceae</taxon>
        <taxon>Viteae</taxon>
        <taxon>Vitis</taxon>
    </lineage>
</organism>
<dbReference type="GO" id="GO:0006952">
    <property type="term" value="P:defense response"/>
    <property type="evidence" value="ECO:0007669"/>
    <property type="project" value="UniProtKB-KW"/>
</dbReference>
<dbReference type="GO" id="GO:0005524">
    <property type="term" value="F:ATP binding"/>
    <property type="evidence" value="ECO:0007669"/>
    <property type="project" value="UniProtKB-KW"/>
</dbReference>
<dbReference type="InterPro" id="IPR036710">
    <property type="entry name" value="RNA_pol_Rpb5_N_sf"/>
</dbReference>
<evidence type="ECO:0000259" key="9">
    <source>
        <dbReference type="Pfam" id="PF01191"/>
    </source>
</evidence>
<dbReference type="InterPro" id="IPR042197">
    <property type="entry name" value="Apaf_helical"/>
</dbReference>
<dbReference type="Gene3D" id="3.80.10.10">
    <property type="entry name" value="Ribonuclease Inhibitor"/>
    <property type="match status" value="3"/>
</dbReference>
<evidence type="ECO:0000256" key="3">
    <source>
        <dbReference type="ARBA" id="ARBA00022737"/>
    </source>
</evidence>
<proteinExistence type="inferred from homology"/>
<feature type="domain" description="R13L1/DRL21-like LRR repeat region" evidence="14">
    <location>
        <begin position="747"/>
        <end position="871"/>
    </location>
</feature>
<dbReference type="SUPFAM" id="SSF55287">
    <property type="entry name" value="RPB5-like RNA polymerase subunit"/>
    <property type="match status" value="1"/>
</dbReference>
<evidence type="ECO:0000259" key="10">
    <source>
        <dbReference type="Pfam" id="PF03871"/>
    </source>
</evidence>
<keyword evidence="6" id="KW-0067">ATP-binding</keyword>
<dbReference type="Proteomes" id="UP000288805">
    <property type="component" value="Unassembled WGS sequence"/>
</dbReference>
<dbReference type="SUPFAM" id="SSF52540">
    <property type="entry name" value="P-loop containing nucleoside triphosphate hydrolases"/>
    <property type="match status" value="1"/>
</dbReference>
<evidence type="ECO:0000256" key="4">
    <source>
        <dbReference type="ARBA" id="ARBA00022741"/>
    </source>
</evidence>
<dbReference type="PANTHER" id="PTHR36766">
    <property type="entry name" value="PLANT BROAD-SPECTRUM MILDEW RESISTANCE PROTEIN RPW8"/>
    <property type="match status" value="1"/>
</dbReference>
<feature type="domain" description="RNA polymerase Rpb5 N-terminal" evidence="10">
    <location>
        <begin position="1368"/>
        <end position="1480"/>
    </location>
</feature>
<dbReference type="GO" id="GO:0043531">
    <property type="term" value="F:ADP binding"/>
    <property type="evidence" value="ECO:0007669"/>
    <property type="project" value="InterPro"/>
</dbReference>
<dbReference type="Gene3D" id="1.10.8.430">
    <property type="entry name" value="Helical domain of apoptotic protease-activating factors"/>
    <property type="match status" value="1"/>
</dbReference>
<dbReference type="SUPFAM" id="SSF53036">
    <property type="entry name" value="Eukaryotic RPB5 N-terminal domain"/>
    <property type="match status" value="1"/>
</dbReference>
<evidence type="ECO:0000259" key="11">
    <source>
        <dbReference type="Pfam" id="PF18052"/>
    </source>
</evidence>
<dbReference type="Pfam" id="PF18052">
    <property type="entry name" value="Rx_N"/>
    <property type="match status" value="1"/>
</dbReference>
<keyword evidence="2" id="KW-0433">Leucine-rich repeat</keyword>
<dbReference type="InterPro" id="IPR041118">
    <property type="entry name" value="Rx_N"/>
</dbReference>
<dbReference type="GO" id="GO:0055029">
    <property type="term" value="C:nuclear DNA-directed RNA polymerase complex"/>
    <property type="evidence" value="ECO:0007669"/>
    <property type="project" value="UniProtKB-ARBA"/>
</dbReference>
<comment type="subcellular location">
    <subcellularLocation>
        <location evidence="1">Nucleus</location>
    </subcellularLocation>
</comment>
<evidence type="ECO:0000259" key="8">
    <source>
        <dbReference type="Pfam" id="PF00931"/>
    </source>
</evidence>
<feature type="domain" description="RNA polymerase subunit H/Rpb5 C-terminal" evidence="9">
    <location>
        <begin position="1521"/>
        <end position="1593"/>
    </location>
</feature>
<dbReference type="EMBL" id="QGNW01000468">
    <property type="protein sequence ID" value="RVW70282.1"/>
    <property type="molecule type" value="Genomic_DNA"/>
</dbReference>
<evidence type="ECO:0000259" key="14">
    <source>
        <dbReference type="Pfam" id="PF25019"/>
    </source>
</evidence>
<dbReference type="InterPro" id="IPR000783">
    <property type="entry name" value="RNA_pol_subH/Rpb5_C"/>
</dbReference>
<dbReference type="Gene3D" id="3.90.940.20">
    <property type="entry name" value="RPB5-like RNA polymerase subunit"/>
    <property type="match status" value="1"/>
</dbReference>
<dbReference type="PRINTS" id="PR00364">
    <property type="entry name" value="DISEASERSIST"/>
</dbReference>
<evidence type="ECO:0000259" key="12">
    <source>
        <dbReference type="Pfam" id="PF23247"/>
    </source>
</evidence>
<gene>
    <name evidence="15" type="primary">RPPL1_177</name>
    <name evidence="15" type="ORF">CK203_060299</name>
</gene>
<keyword evidence="5" id="KW-0611">Plant defense</keyword>
<evidence type="ECO:0000313" key="15">
    <source>
        <dbReference type="EMBL" id="RVW70282.1"/>
    </source>
</evidence>
<dbReference type="PANTHER" id="PTHR36766:SF51">
    <property type="entry name" value="DISEASE RESISTANCE RPP13-LIKE PROTEIN 1"/>
    <property type="match status" value="1"/>
</dbReference>
<dbReference type="GO" id="GO:0003899">
    <property type="term" value="F:DNA-directed RNA polymerase activity"/>
    <property type="evidence" value="ECO:0007669"/>
    <property type="project" value="InterPro"/>
</dbReference>
<dbReference type="Pfam" id="PF23559">
    <property type="entry name" value="WHD_DRP"/>
    <property type="match status" value="1"/>
</dbReference>
<dbReference type="InterPro" id="IPR058922">
    <property type="entry name" value="WHD_DRP"/>
</dbReference>
<dbReference type="GO" id="GO:0051707">
    <property type="term" value="P:response to other organism"/>
    <property type="evidence" value="ECO:0007669"/>
    <property type="project" value="UniProtKB-ARBA"/>
</dbReference>
<comment type="caution">
    <text evidence="15">The sequence shown here is derived from an EMBL/GenBank/DDBJ whole genome shotgun (WGS) entry which is preliminary data.</text>
</comment>
<dbReference type="FunFam" id="3.40.50.300:FF:001091">
    <property type="entry name" value="Probable disease resistance protein At1g61300"/>
    <property type="match status" value="1"/>
</dbReference>
<dbReference type="InterPro" id="IPR005571">
    <property type="entry name" value="RNA_pol_Rpb5_N"/>
</dbReference>
<feature type="domain" description="Disease resistance protein At4g27190-like leucine-rich repeats" evidence="12">
    <location>
        <begin position="1071"/>
        <end position="1186"/>
    </location>
</feature>
<dbReference type="Gene3D" id="1.20.5.4130">
    <property type="match status" value="1"/>
</dbReference>
<sequence>MYVLKHLYKGKWESGNLKEVGYLLFHIFEVLKGSRTIINLTYPFEPVATTTILQPVETFPSPISFALSSLPFTEKYARRKKVDTTLEEWRRTLTHIEAVLHDAENKQIREKAVKVWLDDLKSLAYDIEDVVDEFDTKARQRSLTEGPQASTSKVRKLIPTYGALDPRALSFNKKMGEKIKKITRELDAIAKRRLDLPLREGVGGVSFGMEERLQTTSSVVESRIHGRDADKEKIVELMLSNEATGGDRVSVFSIVGMGGIGKTTLAQIIYNDCRVENRFEKRAWVCVSDDFDVVGITKKILESFTQSQCESKNLELLQEKLKNEMKEKRFFLVLDDVWNENLNHWDVLQAPFYVGAQGSVVLVTTRNENVASIMRTRPSYQLGHLTDEECWLLFSQQAFKNLNSDACQNLESIGRKIAKKCKGLPLAVKTLAGLLRSKQDSTAWNEVLNNDVWDLPNEQNSILPALNLSYYYLPTTLKRCFAYCSIFPKDYVFEKEKLVLLWMAEGFLDGSKRGETIEEFGSMCFDNLLSRSFFQRYHNNDSQFVMHDLIHDLTQFTSGKFCFRLVGEQQNQIQIYKEIRHSSYIWQYSKVFKKVKSFLDIYSLRTFLALPPYSDAARNFYLSKEVSHCLLSTLRCLRVLSLSHYDIEELPHSIKNLKHLRYLDLSHTSIITLPESITTLFNLQTLMLSECRYLVDLPTKMGRLINLRHLKIDGTKLERMPMEMSRMKNLRTLTTFVVGKHTGSRVGELRDLSHLSGTLTIFKLQNVMDARDAFESNMKGKECLDKLELNWEDDNAIAGDSHDAASVLEKLQPHSNLKELSIGCYYGAKFPSWLGEPSFINMVSLQLFNCKNCASLPPLGQLRSLQNLSIVKNDVLQKVGQEFYGNGPSSFKPFGSLQTLVFEEISEWEEWDCFGVEGGEFPHLNELRIESCPKLKGDLPKHLPVLTSLVILECGQLVCQLPEAPSIQKLNLKESILLKLTSLRKLVIKECQSLSSLPEMGLPPMLETLEIEKCHILETLPEGMTQNNTSLQSLYIEDCDSLTSLPIISSLKSLEIKQCRKVELPLPEETTQNYYPWLAYLRINRSCDSLTSFPLAFFTKLKTLHIWNCENLESFYIPDGLRNMDLTSLHKIKIDDCPNLVSFPQGGLRASNLRELFISNCKKLKSLPQRMHTLLTSLDKLWISDCPEIVSFPEGGLPTNLSSLHIGSCYKLMESRKEWGLQTLPSLRRLVIVGGTEGGLESFSEEWLLLPSTLFSLDISDFPDLKSLDNLGLENLTSLERLVIWNCDKLKSFPKQGLPASLSVLEIYRCPLLKKRCQRDKGKEWRKIAHIPSIEMSLEWESGKMESQAGSHGNGSCITADMEQGSIESYRYYLSRRTLFQMLSDRGYNVPHSELTRSLSDFRASFGHNPDPSRLRICLPLISSPSKKEISHGTSKMSSLMRGWVVGCGGASGNNPKILVVFCGTDEIRKAVIRVIFQQINREGLHRLILVLQSKMNSHARKVVDEYPIKVEFFQITELLINITKHVSVPKHEILSAQEKRKLVNKYKLEDKQFPIMQKDDAIARYYGLEKGQVVKITYKGGMTDSLVTYRCVS</sequence>
<dbReference type="FunFam" id="3.90.940.20:FF:000001">
    <property type="entry name" value="DNA-directed RNA polymerases I, II, and III subunit RPABC1"/>
    <property type="match status" value="1"/>
</dbReference>
<dbReference type="Pfam" id="PF03871">
    <property type="entry name" value="RNA_pol_Rpb5_N"/>
    <property type="match status" value="1"/>
</dbReference>
<dbReference type="FunFam" id="1.10.10.10:FF:000322">
    <property type="entry name" value="Probable disease resistance protein At1g63360"/>
    <property type="match status" value="1"/>
</dbReference>
<dbReference type="Gene3D" id="3.40.50.300">
    <property type="entry name" value="P-loop containing nucleotide triphosphate hydrolases"/>
    <property type="match status" value="1"/>
</dbReference>
<reference evidence="15 16" key="1">
    <citation type="journal article" date="2018" name="PLoS Genet.">
        <title>Population sequencing reveals clonal diversity and ancestral inbreeding in the grapevine cultivar Chardonnay.</title>
        <authorList>
            <person name="Roach M.J."/>
            <person name="Johnson D.L."/>
            <person name="Bohlmann J."/>
            <person name="van Vuuren H.J."/>
            <person name="Jones S.J."/>
            <person name="Pretorius I.S."/>
            <person name="Schmidt S.A."/>
            <person name="Borneman A.R."/>
        </authorList>
    </citation>
    <scope>NUCLEOTIDE SEQUENCE [LARGE SCALE GENOMIC DNA]</scope>
    <source>
        <strain evidence="16">cv. Chardonnay</strain>
        <tissue evidence="15">Leaf</tissue>
    </source>
</reference>
<evidence type="ECO:0000259" key="13">
    <source>
        <dbReference type="Pfam" id="PF23559"/>
    </source>
</evidence>
<evidence type="ECO:0000256" key="6">
    <source>
        <dbReference type="ARBA" id="ARBA00022840"/>
    </source>
</evidence>
<comment type="similarity">
    <text evidence="7">Belongs to the archaeal Rpo5/eukaryotic RPB5 RNA polymerase subunit family.</text>
</comment>
<dbReference type="GO" id="GO:0003677">
    <property type="term" value="F:DNA binding"/>
    <property type="evidence" value="ECO:0007669"/>
    <property type="project" value="InterPro"/>
</dbReference>
<dbReference type="InterPro" id="IPR032675">
    <property type="entry name" value="LRR_dom_sf"/>
</dbReference>
<keyword evidence="3" id="KW-0677">Repeat</keyword>
<dbReference type="InterPro" id="IPR027417">
    <property type="entry name" value="P-loop_NTPase"/>
</dbReference>